<dbReference type="AlphaFoldDB" id="A0A157T006"/>
<dbReference type="Pfam" id="PF04693">
    <property type="entry name" value="DDE_Tnp_2"/>
    <property type="match status" value="1"/>
</dbReference>
<accession>A0A157T006</accession>
<gene>
    <name evidence="1" type="ORF">SSOP1_1229</name>
</gene>
<reference evidence="2" key="1">
    <citation type="submission" date="2016-04" db="EMBL/GenBank/DDBJ databases">
        <authorList>
            <person name="Shah S.A."/>
            <person name="Garrett R.A."/>
        </authorList>
    </citation>
    <scope>NUCLEOTIDE SEQUENCE [LARGE SCALE GENOMIC DNA]</scope>
    <source>
        <strain evidence="2">ATCC 35091 / DSM 1616 / JCM 8930 / NBRC 15331 / P1</strain>
    </source>
</reference>
<evidence type="ECO:0000313" key="1">
    <source>
        <dbReference type="EMBL" id="SAI84783.1"/>
    </source>
</evidence>
<dbReference type="EMBL" id="LT549890">
    <property type="protein sequence ID" value="SAI84783.1"/>
    <property type="molecule type" value="Genomic_DNA"/>
</dbReference>
<dbReference type="InterPro" id="IPR006783">
    <property type="entry name" value="Transposase_ISC1217"/>
</dbReference>
<name>A0A157T006_SACSO</name>
<protein>
    <submittedName>
        <fullName evidence="1">ORF in transposon ISC1217</fullName>
    </submittedName>
</protein>
<proteinExistence type="predicted"/>
<evidence type="ECO:0000313" key="2">
    <source>
        <dbReference type="Proteomes" id="UP000076770"/>
    </source>
</evidence>
<dbReference type="Proteomes" id="UP000076770">
    <property type="component" value="Chromosome i"/>
</dbReference>
<sequence>MIHIIAYIPRKVEEELKRRGEEVKFKTKIDALLEFLSLYKTY</sequence>
<organism evidence="1 2">
    <name type="scientific">Saccharolobus solfataricus</name>
    <name type="common">Sulfolobus solfataricus</name>
    <dbReference type="NCBI Taxonomy" id="2287"/>
    <lineage>
        <taxon>Archaea</taxon>
        <taxon>Thermoproteota</taxon>
        <taxon>Thermoprotei</taxon>
        <taxon>Sulfolobales</taxon>
        <taxon>Sulfolobaceae</taxon>
        <taxon>Saccharolobus</taxon>
    </lineage>
</organism>
<dbReference type="PATRIC" id="fig|2287.9.peg.1246"/>